<dbReference type="GO" id="GO:0005634">
    <property type="term" value="C:nucleus"/>
    <property type="evidence" value="ECO:0007669"/>
    <property type="project" value="UniProtKB-SubCell"/>
</dbReference>
<sequence>MTWRICKDLISSFVCIKNIIFGQKYSDSHKRQVASLILHPKPVSAINNTEKNRYKDHTVKVYDDTLVDLMQSFGIEDLDGSSNDLSAAFSIQIKHSKPNKNRQALHHRHYSESYTKNPFFNDFYSGNFFYPDPHTDNKNFYTATNNDDSFNESLQDESQNTITNNFDINALLCNFIELSELSDTQTIQNDLFTLGDKSDLNVFLNQNICGYDTNSNPFTRKLNSNCINNNEQNISNPEYLNNLFSYTNMTSITSENDFDDTFTNSDKLTISKTVNKNKSGGVKKRFDKRTRQYLQSWAVDNGNKPSKAQVYQIYMDIGLTKKQIREWFSNLRRPNRRHIVGKWERSKNENI</sequence>
<keyword evidence="1" id="KW-0238">DNA-binding</keyword>
<accession>A0A2U1IX46</accession>
<dbReference type="InterPro" id="IPR009057">
    <property type="entry name" value="Homeodomain-like_sf"/>
</dbReference>
<evidence type="ECO:0000256" key="1">
    <source>
        <dbReference type="PROSITE-ProRule" id="PRU00108"/>
    </source>
</evidence>
<dbReference type="EMBL" id="MBFU01000855">
    <property type="protein sequence ID" value="PVZ97368.1"/>
    <property type="molecule type" value="Genomic_DNA"/>
</dbReference>
<protein>
    <recommendedName>
        <fullName evidence="2">Homeobox domain-containing protein</fullName>
    </recommendedName>
</protein>
<reference evidence="3 4" key="1">
    <citation type="journal article" date="2018" name="MBio">
        <title>Comparative Genomics Reveals the Core Gene Toolbox for the Fungus-Insect Symbiosis.</title>
        <authorList>
            <person name="Wang Y."/>
            <person name="Stata M."/>
            <person name="Wang W."/>
            <person name="Stajich J.E."/>
            <person name="White M.M."/>
            <person name="Moncalvo J.M."/>
        </authorList>
    </citation>
    <scope>NUCLEOTIDE SEQUENCE [LARGE SCALE GENOMIC DNA]</scope>
    <source>
        <strain evidence="3 4">AUS-126-30</strain>
    </source>
</reference>
<dbReference type="Proteomes" id="UP000245591">
    <property type="component" value="Unassembled WGS sequence"/>
</dbReference>
<dbReference type="AlphaFoldDB" id="A0A2U1IX46"/>
<name>A0A2U1IX46_SMIAN</name>
<evidence type="ECO:0000313" key="4">
    <source>
        <dbReference type="Proteomes" id="UP000245591"/>
    </source>
</evidence>
<evidence type="ECO:0000313" key="3">
    <source>
        <dbReference type="EMBL" id="PVZ97368.1"/>
    </source>
</evidence>
<comment type="caution">
    <text evidence="3">The sequence shown here is derived from an EMBL/GenBank/DDBJ whole genome shotgun (WGS) entry which is preliminary data.</text>
</comment>
<keyword evidence="1" id="KW-0539">Nucleus</keyword>
<dbReference type="PROSITE" id="PS50071">
    <property type="entry name" value="HOMEOBOX_2"/>
    <property type="match status" value="1"/>
</dbReference>
<evidence type="ECO:0000259" key="2">
    <source>
        <dbReference type="PROSITE" id="PS50071"/>
    </source>
</evidence>
<keyword evidence="4" id="KW-1185">Reference proteome</keyword>
<gene>
    <name evidence="3" type="ORF">BB558_006672</name>
</gene>
<dbReference type="CDD" id="cd00086">
    <property type="entry name" value="homeodomain"/>
    <property type="match status" value="1"/>
</dbReference>
<dbReference type="SUPFAM" id="SSF46689">
    <property type="entry name" value="Homeodomain-like"/>
    <property type="match status" value="1"/>
</dbReference>
<feature type="DNA-binding region" description="Homeobox" evidence="1">
    <location>
        <begin position="279"/>
        <end position="339"/>
    </location>
</feature>
<proteinExistence type="predicted"/>
<comment type="subcellular location">
    <subcellularLocation>
        <location evidence="1">Nucleus</location>
    </subcellularLocation>
</comment>
<dbReference type="InterPro" id="IPR001356">
    <property type="entry name" value="HD"/>
</dbReference>
<keyword evidence="1" id="KW-0371">Homeobox</keyword>
<dbReference type="GO" id="GO:0003677">
    <property type="term" value="F:DNA binding"/>
    <property type="evidence" value="ECO:0007669"/>
    <property type="project" value="UniProtKB-UniRule"/>
</dbReference>
<feature type="domain" description="Homeobox" evidence="2">
    <location>
        <begin position="277"/>
        <end position="338"/>
    </location>
</feature>
<dbReference type="Gene3D" id="1.10.10.60">
    <property type="entry name" value="Homeodomain-like"/>
    <property type="match status" value="1"/>
</dbReference>
<organism evidence="3 4">
    <name type="scientific">Smittium angustum</name>
    <dbReference type="NCBI Taxonomy" id="133377"/>
    <lineage>
        <taxon>Eukaryota</taxon>
        <taxon>Fungi</taxon>
        <taxon>Fungi incertae sedis</taxon>
        <taxon>Zoopagomycota</taxon>
        <taxon>Kickxellomycotina</taxon>
        <taxon>Harpellomycetes</taxon>
        <taxon>Harpellales</taxon>
        <taxon>Legeriomycetaceae</taxon>
        <taxon>Smittium</taxon>
    </lineage>
</organism>